<dbReference type="Proteomes" id="UP000053780">
    <property type="component" value="Unassembled WGS sequence"/>
</dbReference>
<accession>T0MJT7</accession>
<name>T0MJT7_9MICR</name>
<organism evidence="1 2">
    <name type="scientific">Vairimorpha apis BRL 01</name>
    <dbReference type="NCBI Taxonomy" id="1037528"/>
    <lineage>
        <taxon>Eukaryota</taxon>
        <taxon>Fungi</taxon>
        <taxon>Fungi incertae sedis</taxon>
        <taxon>Microsporidia</taxon>
        <taxon>Nosematidae</taxon>
        <taxon>Vairimorpha</taxon>
    </lineage>
</organism>
<evidence type="ECO:0000313" key="1">
    <source>
        <dbReference type="EMBL" id="EQB61235.1"/>
    </source>
</evidence>
<dbReference type="HOGENOM" id="CLU_1441436_0_0_1"/>
<dbReference type="AlphaFoldDB" id="T0MJT7"/>
<reference evidence="1 2" key="1">
    <citation type="journal article" date="2013" name="BMC Genomics">
        <title>Genome sequencing and comparative genomics of honey bee microsporidia, Nosema apis reveal novel insights into host-parasite interactions.</title>
        <authorList>
            <person name="Chen Yp."/>
            <person name="Pettis J.S."/>
            <person name="Zhao Y."/>
            <person name="Liu X."/>
            <person name="Tallon L.J."/>
            <person name="Sadzewicz L.D."/>
            <person name="Li R."/>
            <person name="Zheng H."/>
            <person name="Huang S."/>
            <person name="Zhang X."/>
            <person name="Hamilton M.C."/>
            <person name="Pernal S.F."/>
            <person name="Melathopoulos A.P."/>
            <person name="Yan X."/>
            <person name="Evans J.D."/>
        </authorList>
    </citation>
    <scope>NUCLEOTIDE SEQUENCE [LARGE SCALE GENOMIC DNA]</scope>
    <source>
        <strain evidence="1 2">BRL 01</strain>
    </source>
</reference>
<gene>
    <name evidence="1" type="ORF">NAPIS_ORF01216</name>
</gene>
<dbReference type="VEuPathDB" id="MicrosporidiaDB:NAPIS_ORF01216"/>
<keyword evidence="2" id="KW-1185">Reference proteome</keyword>
<sequence length="188" mass="22404">MYNQEKINRNIIIKFADNKKIITNNKCNDLINETLKFCTSENTNKVLIKETENLENSENIIQKIKTSENIKCKNLKEKNILNSENKQNSILETNEILTIAYKELFNIMKDAQLKFFYILQEYKKYLTYYLDTVLDIASYELRNSIFKAYEADFEISEYFLFDTINKIKICTNEIIDKMNVELILYSFD</sequence>
<protein>
    <submittedName>
        <fullName evidence="1">Uncharacterized protein</fullName>
    </submittedName>
</protein>
<evidence type="ECO:0000313" key="2">
    <source>
        <dbReference type="Proteomes" id="UP000053780"/>
    </source>
</evidence>
<dbReference type="EMBL" id="KE647164">
    <property type="protein sequence ID" value="EQB61235.1"/>
    <property type="molecule type" value="Genomic_DNA"/>
</dbReference>
<proteinExistence type="predicted"/>